<evidence type="ECO:0000313" key="3">
    <source>
        <dbReference type="Proteomes" id="UP000295164"/>
    </source>
</evidence>
<gene>
    <name evidence="2" type="ORF">E0486_09435</name>
</gene>
<evidence type="ECO:0000313" key="2">
    <source>
        <dbReference type="EMBL" id="TCZ71766.1"/>
    </source>
</evidence>
<keyword evidence="1" id="KW-0732">Signal</keyword>
<dbReference type="AlphaFoldDB" id="A0A4R4E367"/>
<evidence type="ECO:0008006" key="4">
    <source>
        <dbReference type="Google" id="ProtNLM"/>
    </source>
</evidence>
<reference evidence="2 3" key="1">
    <citation type="submission" date="2019-03" db="EMBL/GenBank/DDBJ databases">
        <authorList>
            <person name="Kim M.K.M."/>
        </authorList>
    </citation>
    <scope>NUCLEOTIDE SEQUENCE [LARGE SCALE GENOMIC DNA]</scope>
    <source>
        <strain evidence="2 3">17J68-15</strain>
    </source>
</reference>
<accession>A0A4R4E367</accession>
<dbReference type="EMBL" id="SKFH01000012">
    <property type="protein sequence ID" value="TCZ71766.1"/>
    <property type="molecule type" value="Genomic_DNA"/>
</dbReference>
<dbReference type="Proteomes" id="UP000295164">
    <property type="component" value="Unassembled WGS sequence"/>
</dbReference>
<evidence type="ECO:0000256" key="1">
    <source>
        <dbReference type="SAM" id="SignalP"/>
    </source>
</evidence>
<dbReference type="OrthoDB" id="657257at2"/>
<feature type="signal peptide" evidence="1">
    <location>
        <begin position="1"/>
        <end position="21"/>
    </location>
</feature>
<dbReference type="RefSeq" id="WP_131851919.1">
    <property type="nucleotide sequence ID" value="NZ_SKFH01000012.1"/>
</dbReference>
<feature type="chain" id="PRO_5020437484" description="DUF4468 domain-containing protein" evidence="1">
    <location>
        <begin position="22"/>
        <end position="191"/>
    </location>
</feature>
<keyword evidence="3" id="KW-1185">Reference proteome</keyword>
<proteinExistence type="predicted"/>
<organism evidence="2 3">
    <name type="scientific">Flaviaesturariibacter aridisoli</name>
    <dbReference type="NCBI Taxonomy" id="2545761"/>
    <lineage>
        <taxon>Bacteria</taxon>
        <taxon>Pseudomonadati</taxon>
        <taxon>Bacteroidota</taxon>
        <taxon>Chitinophagia</taxon>
        <taxon>Chitinophagales</taxon>
        <taxon>Chitinophagaceae</taxon>
        <taxon>Flaviaestuariibacter</taxon>
    </lineage>
</organism>
<sequence>MKYRSLRTLLGASLFALTTHAQPNIPGNSVFRADIQKVVADFPHDFSALRGRTIDRSPQSVEYASSVKPEGATESSITEYSSGGKAIFSWQTVLLRTEDFDAAAKKYKWAFGQLKGMNVRYVVDQYTLEGRYDAPDEGRSFATSDLSVARPPEKLQKLRVRVQLQLEDNEWKVSLSVFEKEREDDEMASSD</sequence>
<name>A0A4R4E367_9BACT</name>
<comment type="caution">
    <text evidence="2">The sequence shown here is derived from an EMBL/GenBank/DDBJ whole genome shotgun (WGS) entry which is preliminary data.</text>
</comment>
<protein>
    <recommendedName>
        <fullName evidence="4">DUF4468 domain-containing protein</fullName>
    </recommendedName>
</protein>